<reference evidence="1" key="1">
    <citation type="submission" date="2023-10" db="EMBL/GenBank/DDBJ databases">
        <authorList>
            <person name="Domelevo Entfellner J.-B."/>
        </authorList>
    </citation>
    <scope>NUCLEOTIDE SEQUENCE</scope>
</reference>
<dbReference type="EMBL" id="OY731408">
    <property type="protein sequence ID" value="CAJ1978597.1"/>
    <property type="molecule type" value="Genomic_DNA"/>
</dbReference>
<gene>
    <name evidence="1" type="ORF">AYBTSS11_LOCUS30793</name>
</gene>
<name>A0AA86W4T5_9FABA</name>
<dbReference type="Proteomes" id="UP001189624">
    <property type="component" value="Chromosome 11"/>
</dbReference>
<sequence>MTRHRTEDSAQPMKRVESALSFVGCLQTYLSNDAELKDIYSILSYQLASNPGNGSNQTSFIHVACIKEPILHRKTKKHISYSYDDKDAPSHRDIQIYISVWYVPV</sequence>
<evidence type="ECO:0000313" key="2">
    <source>
        <dbReference type="Proteomes" id="UP001189624"/>
    </source>
</evidence>
<proteinExistence type="predicted"/>
<evidence type="ECO:0000313" key="1">
    <source>
        <dbReference type="EMBL" id="CAJ1978597.1"/>
    </source>
</evidence>
<protein>
    <submittedName>
        <fullName evidence="1">Uncharacterized protein</fullName>
    </submittedName>
</protein>
<dbReference type="Gramene" id="rna-AYBTSS11_LOCUS30793">
    <property type="protein sequence ID" value="CAJ1978597.1"/>
    <property type="gene ID" value="gene-AYBTSS11_LOCUS30793"/>
</dbReference>
<accession>A0AA86W4T5</accession>
<dbReference type="AlphaFoldDB" id="A0AA86W4T5"/>
<organism evidence="1 2">
    <name type="scientific">Sphenostylis stenocarpa</name>
    <dbReference type="NCBI Taxonomy" id="92480"/>
    <lineage>
        <taxon>Eukaryota</taxon>
        <taxon>Viridiplantae</taxon>
        <taxon>Streptophyta</taxon>
        <taxon>Embryophyta</taxon>
        <taxon>Tracheophyta</taxon>
        <taxon>Spermatophyta</taxon>
        <taxon>Magnoliopsida</taxon>
        <taxon>eudicotyledons</taxon>
        <taxon>Gunneridae</taxon>
        <taxon>Pentapetalae</taxon>
        <taxon>rosids</taxon>
        <taxon>fabids</taxon>
        <taxon>Fabales</taxon>
        <taxon>Fabaceae</taxon>
        <taxon>Papilionoideae</taxon>
        <taxon>50 kb inversion clade</taxon>
        <taxon>NPAAA clade</taxon>
        <taxon>indigoferoid/millettioid clade</taxon>
        <taxon>Phaseoleae</taxon>
        <taxon>Sphenostylis</taxon>
    </lineage>
</organism>
<keyword evidence="2" id="KW-1185">Reference proteome</keyword>